<evidence type="ECO:0000313" key="2">
    <source>
        <dbReference type="EMBL" id="KAG7589063.1"/>
    </source>
</evidence>
<name>A0A8T2BTR2_ARASU</name>
<evidence type="ECO:0000259" key="1">
    <source>
        <dbReference type="Pfam" id="PF03108"/>
    </source>
</evidence>
<comment type="caution">
    <text evidence="2">The sequence shown here is derived from an EMBL/GenBank/DDBJ whole genome shotgun (WGS) entry which is preliminary data.</text>
</comment>
<reference evidence="2 3" key="1">
    <citation type="submission" date="2020-12" db="EMBL/GenBank/DDBJ databases">
        <title>Concerted genomic and epigenomic changes stabilize Arabidopsis allopolyploids.</title>
        <authorList>
            <person name="Chen Z."/>
        </authorList>
    </citation>
    <scope>NUCLEOTIDE SEQUENCE [LARGE SCALE GENOMIC DNA]</scope>
    <source>
        <strain evidence="2">As9502</strain>
        <tissue evidence="2">Leaf</tissue>
    </source>
</reference>
<dbReference type="Proteomes" id="UP000694251">
    <property type="component" value="Chromosome 7"/>
</dbReference>
<organism evidence="2 3">
    <name type="scientific">Arabidopsis suecica</name>
    <name type="common">Swedish thale-cress</name>
    <name type="synonym">Cardaminopsis suecica</name>
    <dbReference type="NCBI Taxonomy" id="45249"/>
    <lineage>
        <taxon>Eukaryota</taxon>
        <taxon>Viridiplantae</taxon>
        <taxon>Streptophyta</taxon>
        <taxon>Embryophyta</taxon>
        <taxon>Tracheophyta</taxon>
        <taxon>Spermatophyta</taxon>
        <taxon>Magnoliopsida</taxon>
        <taxon>eudicotyledons</taxon>
        <taxon>Gunneridae</taxon>
        <taxon>Pentapetalae</taxon>
        <taxon>rosids</taxon>
        <taxon>malvids</taxon>
        <taxon>Brassicales</taxon>
        <taxon>Brassicaceae</taxon>
        <taxon>Camelineae</taxon>
        <taxon>Arabidopsis</taxon>
    </lineage>
</organism>
<dbReference type="InterPro" id="IPR004332">
    <property type="entry name" value="Transposase_MuDR"/>
</dbReference>
<proteinExistence type="predicted"/>
<keyword evidence="3" id="KW-1185">Reference proteome</keyword>
<dbReference type="OrthoDB" id="1097353at2759"/>
<evidence type="ECO:0000313" key="3">
    <source>
        <dbReference type="Proteomes" id="UP000694251"/>
    </source>
</evidence>
<protein>
    <submittedName>
        <fullName evidence="2">Transposase MuDR plant</fullName>
    </submittedName>
</protein>
<dbReference type="AlphaFoldDB" id="A0A8T2BTR2"/>
<dbReference type="Pfam" id="PF03108">
    <property type="entry name" value="DBD_Tnp_Mut"/>
    <property type="match status" value="1"/>
</dbReference>
<feature type="domain" description="Transposase MuDR plant" evidence="1">
    <location>
        <begin position="147"/>
        <end position="206"/>
    </location>
</feature>
<dbReference type="EMBL" id="JAEFBJ010000007">
    <property type="protein sequence ID" value="KAG7589063.1"/>
    <property type="molecule type" value="Genomic_DNA"/>
</dbReference>
<gene>
    <name evidence="2" type="ORF">ISN44_As07g013800</name>
</gene>
<sequence length="248" mass="28279">MHIYVRSGVWRLYNKKEWRFIIDEKNRGRLLSLETTTTFEELQAIVAEDYGIEQSTVDVELSYLPTDLSLDCPPVVMMNNRQEPDAASNGDDDVNVDDGDDDVNVDNILSSWGVKETRKNADSFKTPKNAIVGHGLGSSSQYSCVSQGQYFRSKELLQSTMELYAMKYNCDYRITKSDTKLWCIRCIDVGCKWRLRAERLERSSYLKINKYVGNHTCAPSKKSKFCRTPSAKTIGHIIMHNYEGVGVS</sequence>
<accession>A0A8T2BTR2</accession>